<dbReference type="AlphaFoldDB" id="A0A4U5JER5"/>
<dbReference type="Gene3D" id="1.10.10.10">
    <property type="entry name" value="Winged helix-like DNA-binding domain superfamily/Winged helix DNA-binding domain"/>
    <property type="match status" value="1"/>
</dbReference>
<evidence type="ECO:0000259" key="1">
    <source>
        <dbReference type="Pfam" id="PF08350"/>
    </source>
</evidence>
<keyword evidence="4" id="KW-1185">Reference proteome</keyword>
<dbReference type="Pfam" id="PF08350">
    <property type="entry name" value="FilR1_middle"/>
    <property type="match status" value="1"/>
</dbReference>
<proteinExistence type="predicted"/>
<dbReference type="InterPro" id="IPR036390">
    <property type="entry name" value="WH_DNA-bd_sf"/>
</dbReference>
<reference evidence="3 4" key="1">
    <citation type="submission" date="2019-04" db="EMBL/GenBank/DDBJ databases">
        <title>Natronomonas sp. F20-122 a newhaloarchaeon isolated from a saline saltern of Isla Bacuta, Huelva, Spain.</title>
        <authorList>
            <person name="Duran-Viseras A."/>
            <person name="Sanchez-Porro C."/>
            <person name="Ventosa A."/>
        </authorList>
    </citation>
    <scope>NUCLEOTIDE SEQUENCE [LARGE SCALE GENOMIC DNA]</scope>
    <source>
        <strain evidence="3 4">F20-122</strain>
    </source>
</reference>
<organism evidence="3 4">
    <name type="scientific">Natronomonas salsuginis</name>
    <dbReference type="NCBI Taxonomy" id="2217661"/>
    <lineage>
        <taxon>Archaea</taxon>
        <taxon>Methanobacteriati</taxon>
        <taxon>Methanobacteriota</taxon>
        <taxon>Stenosarchaea group</taxon>
        <taxon>Halobacteria</taxon>
        <taxon>Halobacteriales</taxon>
        <taxon>Natronomonadaceae</taxon>
        <taxon>Natronomonas</taxon>
    </lineage>
</organism>
<accession>A0A4U5JER5</accession>
<dbReference type="EMBL" id="QKNX01000002">
    <property type="protein sequence ID" value="TKR26368.1"/>
    <property type="molecule type" value="Genomic_DNA"/>
</dbReference>
<dbReference type="Pfam" id="PF25213">
    <property type="entry name" value="HVO_A0261_N"/>
    <property type="match status" value="1"/>
</dbReference>
<gene>
    <name evidence="3" type="ORF">DM868_07725</name>
</gene>
<dbReference type="CDD" id="cd00090">
    <property type="entry name" value="HTH_ARSR"/>
    <property type="match status" value="1"/>
</dbReference>
<dbReference type="InterPro" id="IPR057527">
    <property type="entry name" value="HVO_A0261-like_N"/>
</dbReference>
<dbReference type="InterPro" id="IPR036388">
    <property type="entry name" value="WH-like_DNA-bd_sf"/>
</dbReference>
<dbReference type="SUPFAM" id="SSF46785">
    <property type="entry name" value="Winged helix' DNA-binding domain"/>
    <property type="match status" value="1"/>
</dbReference>
<feature type="domain" description="Methanogenesis regulatory protein FilR1 middle" evidence="1">
    <location>
        <begin position="126"/>
        <end position="248"/>
    </location>
</feature>
<evidence type="ECO:0000313" key="3">
    <source>
        <dbReference type="EMBL" id="TKR26368.1"/>
    </source>
</evidence>
<feature type="domain" description="HVO-A0261-like N-terminal" evidence="2">
    <location>
        <begin position="19"/>
        <end position="90"/>
    </location>
</feature>
<dbReference type="RefSeq" id="WP_137276284.1">
    <property type="nucleotide sequence ID" value="NZ_QKNX01000002.1"/>
</dbReference>
<evidence type="ECO:0000259" key="2">
    <source>
        <dbReference type="Pfam" id="PF25213"/>
    </source>
</evidence>
<dbReference type="InterPro" id="IPR013561">
    <property type="entry name" value="FilR1_middle_dom"/>
</dbReference>
<evidence type="ECO:0000313" key="4">
    <source>
        <dbReference type="Proteomes" id="UP000308037"/>
    </source>
</evidence>
<name>A0A4U5JER5_9EURY</name>
<sequence>MIQLEDRQTDVGAVAEILRKRAPLLELLADAPRDQRDLRSELDVSRSTIYKALQRLQETGLVTEEDERYALTGFGRLAWQRHDDYIARLGRLDAGRRLIETLPDDRQLPPTLIEHGRIAVPGRHAPERPLDRLTELGDGAGHLRVLSPSGMPRFLADVHANVEAGEQTATIVTEADAIARLQSNYERFEAAAAEADLDLYSVSGELPYAIVLFDSDTLGLFGYEDGLLVGAAFTDCRDGLAWGERTFECALSKADRI</sequence>
<dbReference type="Proteomes" id="UP000308037">
    <property type="component" value="Unassembled WGS sequence"/>
</dbReference>
<comment type="caution">
    <text evidence="3">The sequence shown here is derived from an EMBL/GenBank/DDBJ whole genome shotgun (WGS) entry which is preliminary data.</text>
</comment>
<dbReference type="OrthoDB" id="11410at2157"/>
<protein>
    <submittedName>
        <fullName evidence="3">MarR family transcriptional regulator</fullName>
    </submittedName>
</protein>
<dbReference type="InterPro" id="IPR011991">
    <property type="entry name" value="ArsR-like_HTH"/>
</dbReference>